<evidence type="ECO:0000256" key="6">
    <source>
        <dbReference type="ARBA" id="ARBA00022553"/>
    </source>
</evidence>
<evidence type="ECO:0000256" key="2">
    <source>
        <dbReference type="ARBA" id="ARBA00004496"/>
    </source>
</evidence>
<dbReference type="Proteomes" id="UP000449547">
    <property type="component" value="Unassembled WGS sequence"/>
</dbReference>
<dbReference type="InterPro" id="IPR013087">
    <property type="entry name" value="Znf_C2H2_type"/>
</dbReference>
<dbReference type="CDD" id="cd16615">
    <property type="entry name" value="RING-HC_ZNF598"/>
    <property type="match status" value="1"/>
</dbReference>
<evidence type="ECO:0000256" key="10">
    <source>
        <dbReference type="ARBA" id="ARBA00022833"/>
    </source>
</evidence>
<comment type="caution">
    <text evidence="15">The sequence shown here is derived from an EMBL/GenBank/DDBJ whole genome shotgun (WGS) entry which is preliminary data.</text>
</comment>
<evidence type="ECO:0000256" key="7">
    <source>
        <dbReference type="ARBA" id="ARBA00022679"/>
    </source>
</evidence>
<evidence type="ECO:0000256" key="9">
    <source>
        <dbReference type="ARBA" id="ARBA00022771"/>
    </source>
</evidence>
<dbReference type="Gene3D" id="3.30.40.10">
    <property type="entry name" value="Zinc/RING finger domain, C3HC4 (zinc finger)"/>
    <property type="match status" value="1"/>
</dbReference>
<comment type="subcellular location">
    <subcellularLocation>
        <location evidence="2">Cytoplasm</location>
    </subcellularLocation>
</comment>
<dbReference type="SMART" id="SM00355">
    <property type="entry name" value="ZnF_C2H2"/>
    <property type="match status" value="5"/>
</dbReference>
<evidence type="ECO:0000256" key="11">
    <source>
        <dbReference type="ARBA" id="ARBA00035113"/>
    </source>
</evidence>
<dbReference type="PANTHER" id="PTHR22938">
    <property type="entry name" value="ZINC FINGER PROTEIN 598"/>
    <property type="match status" value="1"/>
</dbReference>
<protein>
    <recommendedName>
        <fullName evidence="4">RING-type E3 ubiquitin transferase</fullName>
        <ecNumber evidence="4">2.3.2.27</ecNumber>
    </recommendedName>
</protein>
<evidence type="ECO:0000256" key="1">
    <source>
        <dbReference type="ARBA" id="ARBA00000900"/>
    </source>
</evidence>
<feature type="region of interest" description="Disordered" evidence="13">
    <location>
        <begin position="430"/>
        <end position="458"/>
    </location>
</feature>
<keyword evidence="8" id="KW-0479">Metal-binding</keyword>
<dbReference type="InterPro" id="IPR056437">
    <property type="entry name" value="Znf-C2H2_ZNF598/HEL2"/>
</dbReference>
<organism evidence="15 16">
    <name type="scientific">Diutina rugosa</name>
    <name type="common">Yeast</name>
    <name type="synonym">Candida rugosa</name>
    <dbReference type="NCBI Taxonomy" id="5481"/>
    <lineage>
        <taxon>Eukaryota</taxon>
        <taxon>Fungi</taxon>
        <taxon>Dikarya</taxon>
        <taxon>Ascomycota</taxon>
        <taxon>Saccharomycotina</taxon>
        <taxon>Pichiomycetes</taxon>
        <taxon>Debaryomycetaceae</taxon>
        <taxon>Diutina</taxon>
    </lineage>
</organism>
<evidence type="ECO:0000256" key="4">
    <source>
        <dbReference type="ARBA" id="ARBA00012483"/>
    </source>
</evidence>
<evidence type="ECO:0000313" key="16">
    <source>
        <dbReference type="Proteomes" id="UP000449547"/>
    </source>
</evidence>
<comment type="similarity">
    <text evidence="11">Belongs to the ZNF598/HEL2 family.</text>
</comment>
<dbReference type="GO" id="GO:0043022">
    <property type="term" value="F:ribosome binding"/>
    <property type="evidence" value="ECO:0007669"/>
    <property type="project" value="TreeGrafter"/>
</dbReference>
<dbReference type="OrthoDB" id="3838338at2759"/>
<dbReference type="GeneID" id="54781850"/>
<dbReference type="GO" id="GO:0016567">
    <property type="term" value="P:protein ubiquitination"/>
    <property type="evidence" value="ECO:0007669"/>
    <property type="project" value="TreeGrafter"/>
</dbReference>
<evidence type="ECO:0000256" key="13">
    <source>
        <dbReference type="SAM" id="MobiDB-lite"/>
    </source>
</evidence>
<dbReference type="Pfam" id="PF23230">
    <property type="entry name" value="zf-C2H2_13"/>
    <property type="match status" value="1"/>
</dbReference>
<reference evidence="15 16" key="1">
    <citation type="submission" date="2019-07" db="EMBL/GenBank/DDBJ databases">
        <title>Genome assembly of two rare yeast pathogens: Diutina rugosa and Trichomonascus ciferrii.</title>
        <authorList>
            <person name="Mixao V."/>
            <person name="Saus E."/>
            <person name="Hansen A."/>
            <person name="Lass-Flor C."/>
            <person name="Gabaldon T."/>
        </authorList>
    </citation>
    <scope>NUCLEOTIDE SEQUENCE [LARGE SCALE GENOMIC DNA]</scope>
    <source>
        <strain evidence="15 16">CBS 613</strain>
    </source>
</reference>
<keyword evidence="16" id="KW-1185">Reference proteome</keyword>
<dbReference type="InterPro" id="IPR001841">
    <property type="entry name" value="Znf_RING"/>
</dbReference>
<dbReference type="PROSITE" id="PS00518">
    <property type="entry name" value="ZF_RING_1"/>
    <property type="match status" value="1"/>
</dbReference>
<dbReference type="EMBL" id="SWFT01000102">
    <property type="protein sequence ID" value="KAA8901490.1"/>
    <property type="molecule type" value="Genomic_DNA"/>
</dbReference>
<dbReference type="InterPro" id="IPR044288">
    <property type="entry name" value="ZNF598/HEL2"/>
</dbReference>
<dbReference type="InterPro" id="IPR041888">
    <property type="entry name" value="RING-HC_ZNF598/HEL2"/>
</dbReference>
<evidence type="ECO:0000256" key="3">
    <source>
        <dbReference type="ARBA" id="ARBA00004906"/>
    </source>
</evidence>
<dbReference type="PANTHER" id="PTHR22938:SF0">
    <property type="entry name" value="E3 UBIQUITIN-PROTEIN LIGASE ZNF598"/>
    <property type="match status" value="1"/>
</dbReference>
<keyword evidence="7" id="KW-0808">Transferase</keyword>
<dbReference type="AlphaFoldDB" id="A0A642UM07"/>
<name>A0A642UM07_DIURU</name>
<dbReference type="EC" id="2.3.2.27" evidence="4"/>
<dbReference type="PROSITE" id="PS50089">
    <property type="entry name" value="ZF_RING_2"/>
    <property type="match status" value="1"/>
</dbReference>
<gene>
    <name evidence="15" type="ORF">DIURU_003199</name>
</gene>
<dbReference type="RefSeq" id="XP_034011971.1">
    <property type="nucleotide sequence ID" value="XM_034155934.1"/>
</dbReference>
<evidence type="ECO:0000313" key="15">
    <source>
        <dbReference type="EMBL" id="KAA8901490.1"/>
    </source>
</evidence>
<dbReference type="OMA" id="HTTCHKC"/>
<dbReference type="Pfam" id="PF23202">
    <property type="entry name" value="PAH_ZNF598"/>
    <property type="match status" value="1"/>
</dbReference>
<dbReference type="GO" id="GO:0061630">
    <property type="term" value="F:ubiquitin protein ligase activity"/>
    <property type="evidence" value="ECO:0007669"/>
    <property type="project" value="UniProtKB-EC"/>
</dbReference>
<dbReference type="InterPro" id="IPR013083">
    <property type="entry name" value="Znf_RING/FYVE/PHD"/>
</dbReference>
<feature type="domain" description="RING-type" evidence="14">
    <location>
        <begin position="29"/>
        <end position="69"/>
    </location>
</feature>
<dbReference type="Pfam" id="PF23320">
    <property type="entry name" value="Zn_SUZ12"/>
    <property type="match status" value="1"/>
</dbReference>
<dbReference type="PROSITE" id="PS00028">
    <property type="entry name" value="ZINC_FINGER_C2H2_1"/>
    <property type="match status" value="2"/>
</dbReference>
<comment type="catalytic activity">
    <reaction evidence="1">
        <text>S-ubiquitinyl-[E2 ubiquitin-conjugating enzyme]-L-cysteine + [acceptor protein]-L-lysine = [E2 ubiquitin-conjugating enzyme]-L-cysteine + N(6)-ubiquitinyl-[acceptor protein]-L-lysine.</text>
        <dbReference type="EC" id="2.3.2.27"/>
    </reaction>
</comment>
<keyword evidence="5" id="KW-0963">Cytoplasm</keyword>
<evidence type="ECO:0000256" key="5">
    <source>
        <dbReference type="ARBA" id="ARBA00022490"/>
    </source>
</evidence>
<sequence length="584" mass="65989">MSSTSSKKSRVSRGPKAKKPVEKEEEDTCVICANAVEYVAVTPCNHRVCHRCLLRQRVLYGKKACLLCRSDNESVVLSQAEFARDYESYSAKDFVSYDAKRHKQWAMEFADKSSLQETEKILAFSCSICQTSCDSFKALQDHVRSEHAKFYCLICCKHKKAFVDEFPVFTHKQLVRHQTEGDDNGFSGHPECKHCHTRFYSEDELNVHIRDRHERCHICDQTTPKTADYYKNYEALYKHFKRDHFVCTVPQCVEKGFVVFADDLELAAHMIKEHGHITGSNKMVIGSSFHSQLSTFNSAQRRHFETNNSNEDHNDPEVKKKRFEERARLYSNYDKSVMDQFQRFNANYRNGKLSARELYNNYRELFGKQSPEEIALLLGELSGLLGGQRQLKDQLDTIVSEINSQTQMTTQFPVLQKSGSSTPVISQAWVGKSSSSGASRQEKFPALAKPARKPVAAPQPTIKYKTVLLQPQPKAKVQVNTRQANYTPAYLSSSRSGSASPSTGGSSTASPSADKFPALEKKPKKTVIPRVNQYSIPDPNQWGTPSPKPQTNGSADNDFGGVGIRVVDKRKGKKNKPYNTSDLF</sequence>
<comment type="pathway">
    <text evidence="3">Protein modification; protein ubiquitination.</text>
</comment>
<feature type="compositionally biased region" description="Polar residues" evidence="13">
    <location>
        <begin position="541"/>
        <end position="555"/>
    </location>
</feature>
<evidence type="ECO:0000256" key="8">
    <source>
        <dbReference type="ARBA" id="ARBA00022723"/>
    </source>
</evidence>
<feature type="region of interest" description="Disordered" evidence="13">
    <location>
        <begin position="488"/>
        <end position="584"/>
    </location>
</feature>
<dbReference type="SMART" id="SM00184">
    <property type="entry name" value="RING"/>
    <property type="match status" value="1"/>
</dbReference>
<keyword evidence="10" id="KW-0862">Zinc</keyword>
<dbReference type="SUPFAM" id="SSF57850">
    <property type="entry name" value="RING/U-box"/>
    <property type="match status" value="1"/>
</dbReference>
<evidence type="ECO:0000259" key="14">
    <source>
        <dbReference type="PROSITE" id="PS50089"/>
    </source>
</evidence>
<feature type="compositionally biased region" description="Low complexity" evidence="13">
    <location>
        <begin position="492"/>
        <end position="513"/>
    </location>
</feature>
<proteinExistence type="inferred from homology"/>
<dbReference type="VEuPathDB" id="FungiDB:DIURU_003199"/>
<dbReference type="GO" id="GO:0072344">
    <property type="term" value="P:rescue of stalled ribosome"/>
    <property type="evidence" value="ECO:0007669"/>
    <property type="project" value="InterPro"/>
</dbReference>
<dbReference type="InterPro" id="IPR017907">
    <property type="entry name" value="Znf_RING_CS"/>
</dbReference>
<accession>A0A642UM07</accession>
<dbReference type="Pfam" id="PF25447">
    <property type="entry name" value="RING_ZNF598"/>
    <property type="match status" value="1"/>
</dbReference>
<keyword evidence="6" id="KW-0597">Phosphoprotein</keyword>
<dbReference type="GO" id="GO:0005737">
    <property type="term" value="C:cytoplasm"/>
    <property type="evidence" value="ECO:0007669"/>
    <property type="project" value="UniProtKB-SubCell"/>
</dbReference>
<dbReference type="GO" id="GO:0008270">
    <property type="term" value="F:zinc ion binding"/>
    <property type="evidence" value="ECO:0007669"/>
    <property type="project" value="UniProtKB-KW"/>
</dbReference>
<evidence type="ECO:0000256" key="12">
    <source>
        <dbReference type="PROSITE-ProRule" id="PRU00175"/>
    </source>
</evidence>
<keyword evidence="9 12" id="KW-0863">Zinc-finger</keyword>
<dbReference type="InterPro" id="IPR057540">
    <property type="entry name" value="Znf_SUZ12"/>
</dbReference>
<dbReference type="InterPro" id="IPR057634">
    <property type="entry name" value="PAH_ZNF598/HEL2"/>
</dbReference>